<dbReference type="EMBL" id="WXZT01000001">
    <property type="protein sequence ID" value="MZZ10645.1"/>
    <property type="molecule type" value="Genomic_DNA"/>
</dbReference>
<sequence>MIRGLDIPRGRLATLWPLQRTNQARAFDADAEAGSHVAQNEGQEEEVEGLEHAARPVADPDSGAPRGFDRRRSGTDETIGRPTVTEHMANDIHRADGTTLANPGPRRRVQRRQTRPGRRAKVARPEDPAEESNA</sequence>
<protein>
    <submittedName>
        <fullName evidence="2">Uncharacterized protein</fullName>
    </submittedName>
</protein>
<reference evidence="2" key="1">
    <citation type="submission" date="2020-01" db="EMBL/GenBank/DDBJ databases">
        <title>Bacteria Cultured from War Wounds Associated with the Conflict in Eastern Ukraine.</title>
        <authorList>
            <person name="Snesrud E."/>
            <person name="Galac M.R."/>
            <person name="Mc Gann P."/>
            <person name="Valentine K."/>
            <person name="Viacheslav K."/>
        </authorList>
    </citation>
    <scope>NUCLEOTIDE SEQUENCE</scope>
    <source>
        <strain evidence="2">VNMU148</strain>
    </source>
</reference>
<feature type="region of interest" description="Disordered" evidence="1">
    <location>
        <begin position="30"/>
        <end position="134"/>
    </location>
</feature>
<evidence type="ECO:0000256" key="1">
    <source>
        <dbReference type="SAM" id="MobiDB-lite"/>
    </source>
</evidence>
<evidence type="ECO:0000313" key="2">
    <source>
        <dbReference type="EMBL" id="MZZ10645.1"/>
    </source>
</evidence>
<organism evidence="2 3">
    <name type="scientific">Pseudomonas aeruginosa</name>
    <dbReference type="NCBI Taxonomy" id="287"/>
    <lineage>
        <taxon>Bacteria</taxon>
        <taxon>Pseudomonadati</taxon>
        <taxon>Pseudomonadota</taxon>
        <taxon>Gammaproteobacteria</taxon>
        <taxon>Pseudomonadales</taxon>
        <taxon>Pseudomonadaceae</taxon>
        <taxon>Pseudomonas</taxon>
    </lineage>
</organism>
<dbReference type="RefSeq" id="WP_153274348.1">
    <property type="nucleotide sequence ID" value="NZ_AP014839.1"/>
</dbReference>
<accession>A0A485IEE5</accession>
<name>A0A485IEE5_PSEAI</name>
<proteinExistence type="predicted"/>
<dbReference type="Proteomes" id="UP000644192">
    <property type="component" value="Unassembled WGS sequence"/>
</dbReference>
<gene>
    <name evidence="2" type="ORF">GUL26_00155</name>
</gene>
<comment type="caution">
    <text evidence="2">The sequence shown here is derived from an EMBL/GenBank/DDBJ whole genome shotgun (WGS) entry which is preliminary data.</text>
</comment>
<evidence type="ECO:0000313" key="3">
    <source>
        <dbReference type="Proteomes" id="UP000644192"/>
    </source>
</evidence>
<feature type="compositionally biased region" description="Basic residues" evidence="1">
    <location>
        <begin position="105"/>
        <end position="122"/>
    </location>
</feature>
<feature type="compositionally biased region" description="Basic and acidic residues" evidence="1">
    <location>
        <begin position="67"/>
        <end position="79"/>
    </location>
</feature>
<dbReference type="AlphaFoldDB" id="A0A485IEE5"/>